<dbReference type="InterPro" id="IPR024775">
    <property type="entry name" value="DinB-like"/>
</dbReference>
<keyword evidence="3" id="KW-1185">Reference proteome</keyword>
<comment type="caution">
    <text evidence="2">The sequence shown here is derived from an EMBL/GenBank/DDBJ whole genome shotgun (WGS) entry which is preliminary data.</text>
</comment>
<dbReference type="RefSeq" id="WP_183319423.1">
    <property type="nucleotide sequence ID" value="NZ_JACHVQ010000001.1"/>
</dbReference>
<feature type="domain" description="DinB-like" evidence="1">
    <location>
        <begin position="80"/>
        <end position="225"/>
    </location>
</feature>
<accession>A0A839N643</accession>
<dbReference type="AlphaFoldDB" id="A0A839N643"/>
<dbReference type="SUPFAM" id="SSF109854">
    <property type="entry name" value="DinB/YfiT-like putative metalloenzymes"/>
    <property type="match status" value="1"/>
</dbReference>
<dbReference type="InterPro" id="IPR034660">
    <property type="entry name" value="DinB/YfiT-like"/>
</dbReference>
<protein>
    <recommendedName>
        <fullName evidence="1">DinB-like domain-containing protein</fullName>
    </recommendedName>
</protein>
<evidence type="ECO:0000313" key="3">
    <source>
        <dbReference type="Proteomes" id="UP000559182"/>
    </source>
</evidence>
<organism evidence="2 3">
    <name type="scientific">Flexivirga oryzae</name>
    <dbReference type="NCBI Taxonomy" id="1794944"/>
    <lineage>
        <taxon>Bacteria</taxon>
        <taxon>Bacillati</taxon>
        <taxon>Actinomycetota</taxon>
        <taxon>Actinomycetes</taxon>
        <taxon>Micrococcales</taxon>
        <taxon>Dermacoccaceae</taxon>
        <taxon>Flexivirga</taxon>
    </lineage>
</organism>
<reference evidence="2 3" key="1">
    <citation type="submission" date="2020-08" db="EMBL/GenBank/DDBJ databases">
        <title>Sequencing the genomes of 1000 actinobacteria strains.</title>
        <authorList>
            <person name="Klenk H.-P."/>
        </authorList>
    </citation>
    <scope>NUCLEOTIDE SEQUENCE [LARGE SCALE GENOMIC DNA]</scope>
    <source>
        <strain evidence="2 3">DSM 105369</strain>
    </source>
</reference>
<dbReference type="Pfam" id="PF12867">
    <property type="entry name" value="DinB_2"/>
    <property type="match status" value="1"/>
</dbReference>
<dbReference type="Proteomes" id="UP000559182">
    <property type="component" value="Unassembled WGS sequence"/>
</dbReference>
<proteinExistence type="predicted"/>
<evidence type="ECO:0000313" key="2">
    <source>
        <dbReference type="EMBL" id="MBB2891116.1"/>
    </source>
</evidence>
<sequence>MERFLDRDFTGAEFRECLLDRSRFVGVVMRGAEIDGLLADLTVNGVEVMPYVEAELDRRHPVRVLIRSDEVADLREAWRQLRESWDVTIERLRRSPGIEHESVGGEWSAIQTLRHLVFVHESWFLRCCLGRIAPFTPFGLTIDSVPDATTPGVDPDADPALEEVLAVRARQAGTLSAWLAECTPAELAGPAPVPGDDVWPPYARGRSVAECLRTVLNEEFEHHGFAVRDLARLG</sequence>
<evidence type="ECO:0000259" key="1">
    <source>
        <dbReference type="Pfam" id="PF12867"/>
    </source>
</evidence>
<gene>
    <name evidence="2" type="ORF">FHU39_001100</name>
</gene>
<dbReference type="EMBL" id="JACHVQ010000001">
    <property type="protein sequence ID" value="MBB2891116.1"/>
    <property type="molecule type" value="Genomic_DNA"/>
</dbReference>
<dbReference type="Gene3D" id="1.20.120.450">
    <property type="entry name" value="dinb family like domain"/>
    <property type="match status" value="1"/>
</dbReference>
<name>A0A839N643_9MICO</name>